<dbReference type="VEuPathDB" id="FungiDB:G647_05228"/>
<comment type="similarity">
    <text evidence="1">Belongs to the metallo-beta-lactamase superfamily.</text>
</comment>
<dbReference type="HOGENOM" id="CLU_030571_1_0_1"/>
<dbReference type="PANTHER" id="PTHR42978:SF5">
    <property type="entry name" value="METALLO-BETA-LACTAMASE DOMAIN-CONTAINING PROTEIN"/>
    <property type="match status" value="1"/>
</dbReference>
<name>V9D9S8_9EURO</name>
<evidence type="ECO:0000313" key="8">
    <source>
        <dbReference type="Proteomes" id="UP000030678"/>
    </source>
</evidence>
<dbReference type="Pfam" id="PF00753">
    <property type="entry name" value="Lactamase_B"/>
    <property type="match status" value="1"/>
</dbReference>
<evidence type="ECO:0000256" key="2">
    <source>
        <dbReference type="ARBA" id="ARBA00022723"/>
    </source>
</evidence>
<dbReference type="Proteomes" id="UP000030678">
    <property type="component" value="Unassembled WGS sequence"/>
</dbReference>
<dbReference type="CDD" id="cd07730">
    <property type="entry name" value="metallo-hydrolase-like_MBL-fold"/>
    <property type="match status" value="1"/>
</dbReference>
<evidence type="ECO:0000256" key="3">
    <source>
        <dbReference type="ARBA" id="ARBA00022801"/>
    </source>
</evidence>
<evidence type="ECO:0000256" key="1">
    <source>
        <dbReference type="ARBA" id="ARBA00007749"/>
    </source>
</evidence>
<dbReference type="EMBL" id="KB822705">
    <property type="protein sequence ID" value="ETI23426.1"/>
    <property type="molecule type" value="Genomic_DNA"/>
</dbReference>
<reference evidence="7 8" key="1">
    <citation type="submission" date="2013-03" db="EMBL/GenBank/DDBJ databases">
        <title>The Genome Sequence of Cladophialophora carrionii CBS 160.54.</title>
        <authorList>
            <consortium name="The Broad Institute Genomics Platform"/>
            <person name="Cuomo C."/>
            <person name="de Hoog S."/>
            <person name="Gorbushina A."/>
            <person name="Walker B."/>
            <person name="Young S.K."/>
            <person name="Zeng Q."/>
            <person name="Gargeya S."/>
            <person name="Fitzgerald M."/>
            <person name="Haas B."/>
            <person name="Abouelleil A."/>
            <person name="Allen A.W."/>
            <person name="Alvarado L."/>
            <person name="Arachchi H.M."/>
            <person name="Berlin A.M."/>
            <person name="Chapman S.B."/>
            <person name="Gainer-Dewar J."/>
            <person name="Goldberg J."/>
            <person name="Griggs A."/>
            <person name="Gujja S."/>
            <person name="Hansen M."/>
            <person name="Howarth C."/>
            <person name="Imamovic A."/>
            <person name="Ireland A."/>
            <person name="Larimer J."/>
            <person name="McCowan C."/>
            <person name="Murphy C."/>
            <person name="Pearson M."/>
            <person name="Poon T.W."/>
            <person name="Priest M."/>
            <person name="Roberts A."/>
            <person name="Saif S."/>
            <person name="Shea T."/>
            <person name="Sisk P."/>
            <person name="Sykes S."/>
            <person name="Wortman J."/>
            <person name="Nusbaum C."/>
            <person name="Birren B."/>
        </authorList>
    </citation>
    <scope>NUCLEOTIDE SEQUENCE [LARGE SCALE GENOMIC DNA]</scope>
    <source>
        <strain evidence="7 8">CBS 160.54</strain>
    </source>
</reference>
<dbReference type="RefSeq" id="XP_008727781.1">
    <property type="nucleotide sequence ID" value="XM_008729559.1"/>
</dbReference>
<feature type="compositionally biased region" description="Low complexity" evidence="5">
    <location>
        <begin position="397"/>
        <end position="413"/>
    </location>
</feature>
<sequence>MAAASIDFPRSSSTVRVRMIDTTACMTVRAESFVEPVQPGHEMLNLSAVAFLLEHEPSGRKVMFDLGVRKDYWNYAAILQKRIGSVIPSLRVDKSVPEILEENGIGLGSISSVIWSHYHWDHIGNMALFPTSTEIVVGPGFKSAPLLLPGFPEKLDSPVLVSDFKGRELREIDFAESNLQIGGYDAYDFFGDGSFYLLDTPGHCIGHMCGLARTTSADDGTFLLLGGDICHFVGDIRPNVAYPLPDTIPADVLDHDPSYFPRPCPCSLFADHHPQLSNDAPPHERQRTPFYKVSTHSASAYVEPPTAQKSVDKLLHFEQSPHVMVCLAHDEALLKHLPTLNENPKLELNDWKSRGWKEKTRWDWLNELPRNGKPGRKLIVEGFWRDGKPWDRDRSKGQTQQQGEKAAEEGQAG</sequence>
<dbReference type="InterPro" id="IPR001279">
    <property type="entry name" value="Metallo-B-lactamas"/>
</dbReference>
<dbReference type="GO" id="GO:0016787">
    <property type="term" value="F:hydrolase activity"/>
    <property type="evidence" value="ECO:0007669"/>
    <property type="project" value="UniProtKB-KW"/>
</dbReference>
<keyword evidence="4" id="KW-0862">Zinc</keyword>
<dbReference type="InterPro" id="IPR051013">
    <property type="entry name" value="MBL_superfamily_lactonases"/>
</dbReference>
<dbReference type="Gene3D" id="3.60.15.10">
    <property type="entry name" value="Ribonuclease Z/Hydroxyacylglutathione hydrolase-like"/>
    <property type="match status" value="1"/>
</dbReference>
<dbReference type="GeneID" id="19983721"/>
<gene>
    <name evidence="7" type="ORF">G647_05228</name>
</gene>
<feature type="domain" description="Metallo-beta-lactamase" evidence="6">
    <location>
        <begin position="47"/>
        <end position="268"/>
    </location>
</feature>
<accession>V9D9S8</accession>
<evidence type="ECO:0000313" key="7">
    <source>
        <dbReference type="EMBL" id="ETI23426.1"/>
    </source>
</evidence>
<feature type="compositionally biased region" description="Basic and acidic residues" evidence="5">
    <location>
        <begin position="385"/>
        <end position="396"/>
    </location>
</feature>
<dbReference type="OrthoDB" id="10250730at2759"/>
<proteinExistence type="inferred from homology"/>
<feature type="region of interest" description="Disordered" evidence="5">
    <location>
        <begin position="385"/>
        <end position="413"/>
    </location>
</feature>
<evidence type="ECO:0000259" key="6">
    <source>
        <dbReference type="SMART" id="SM00849"/>
    </source>
</evidence>
<evidence type="ECO:0000256" key="5">
    <source>
        <dbReference type="SAM" id="MobiDB-lite"/>
    </source>
</evidence>
<protein>
    <recommendedName>
        <fullName evidence="6">Metallo-beta-lactamase domain-containing protein</fullName>
    </recommendedName>
</protein>
<keyword evidence="2" id="KW-0479">Metal-binding</keyword>
<dbReference type="GO" id="GO:0046872">
    <property type="term" value="F:metal ion binding"/>
    <property type="evidence" value="ECO:0007669"/>
    <property type="project" value="UniProtKB-KW"/>
</dbReference>
<dbReference type="AlphaFoldDB" id="V9D9S8"/>
<evidence type="ECO:0000256" key="4">
    <source>
        <dbReference type="ARBA" id="ARBA00022833"/>
    </source>
</evidence>
<dbReference type="SUPFAM" id="SSF56281">
    <property type="entry name" value="Metallo-hydrolase/oxidoreductase"/>
    <property type="match status" value="1"/>
</dbReference>
<dbReference type="SMART" id="SM00849">
    <property type="entry name" value="Lactamase_B"/>
    <property type="match status" value="1"/>
</dbReference>
<dbReference type="PANTHER" id="PTHR42978">
    <property type="entry name" value="QUORUM-QUENCHING LACTONASE YTNP-RELATED-RELATED"/>
    <property type="match status" value="1"/>
</dbReference>
<keyword evidence="3" id="KW-0378">Hydrolase</keyword>
<dbReference type="InterPro" id="IPR036866">
    <property type="entry name" value="RibonucZ/Hydroxyglut_hydro"/>
</dbReference>
<organism evidence="7 8">
    <name type="scientific">Cladophialophora carrionii CBS 160.54</name>
    <dbReference type="NCBI Taxonomy" id="1279043"/>
    <lineage>
        <taxon>Eukaryota</taxon>
        <taxon>Fungi</taxon>
        <taxon>Dikarya</taxon>
        <taxon>Ascomycota</taxon>
        <taxon>Pezizomycotina</taxon>
        <taxon>Eurotiomycetes</taxon>
        <taxon>Chaetothyriomycetidae</taxon>
        <taxon>Chaetothyriales</taxon>
        <taxon>Herpotrichiellaceae</taxon>
        <taxon>Cladophialophora</taxon>
    </lineage>
</organism>